<evidence type="ECO:0000256" key="1">
    <source>
        <dbReference type="SAM" id="Phobius"/>
    </source>
</evidence>
<dbReference type="PANTHER" id="PTHR14969">
    <property type="entry name" value="SPHINGOSINE-1-PHOSPHATE PHOSPHOHYDROLASE"/>
    <property type="match status" value="1"/>
</dbReference>
<feature type="transmembrane region" description="Helical" evidence="1">
    <location>
        <begin position="33"/>
        <end position="53"/>
    </location>
</feature>
<sequence>MSVASPSPAVLDTASIPADPLVASAQWLAQHAVAAWALACLLGWLGLAAWRAWSKRQPPAPRPKQLAAQAWRRLRWALPALAGFAGLASQIHPGQALQRFDAALAQALADTVSRTTLQAFGALSWLGNPAPVSVLTVVVTLALLWRGQRWWAAGWLLGVLGNTLLNWSVKQVFARPRPPHGHGVVLETGYSFPSGHASGMWVTYGLLAWLLCQVCPPRWHALILGGAATLVLSGPVSRVMLQVHYASDVLAGLCSGTVWLLVCLLWMDARPGAAGTPAAATPGPR</sequence>
<dbReference type="Proteomes" id="UP001528673">
    <property type="component" value="Unassembled WGS sequence"/>
</dbReference>
<dbReference type="InterPro" id="IPR036938">
    <property type="entry name" value="PAP2/HPO_sf"/>
</dbReference>
<proteinExistence type="predicted"/>
<comment type="caution">
    <text evidence="3">The sequence shown here is derived from an EMBL/GenBank/DDBJ whole genome shotgun (WGS) entry which is preliminary data.</text>
</comment>
<dbReference type="Pfam" id="PF01569">
    <property type="entry name" value="PAP2"/>
    <property type="match status" value="1"/>
</dbReference>
<feature type="transmembrane region" description="Helical" evidence="1">
    <location>
        <begin position="74"/>
        <end position="91"/>
    </location>
</feature>
<feature type="transmembrane region" description="Helical" evidence="1">
    <location>
        <begin position="249"/>
        <end position="267"/>
    </location>
</feature>
<keyword evidence="1" id="KW-0812">Transmembrane</keyword>
<feature type="transmembrane region" description="Helical" evidence="1">
    <location>
        <begin position="122"/>
        <end position="143"/>
    </location>
</feature>
<keyword evidence="1" id="KW-0472">Membrane</keyword>
<keyword evidence="4" id="KW-1185">Reference proteome</keyword>
<keyword evidence="1" id="KW-1133">Transmembrane helix</keyword>
<dbReference type="RefSeq" id="WP_273953088.1">
    <property type="nucleotide sequence ID" value="NZ_JAQSIP010000009.1"/>
</dbReference>
<dbReference type="SMART" id="SM00014">
    <property type="entry name" value="acidPPc"/>
    <property type="match status" value="1"/>
</dbReference>
<feature type="domain" description="Phosphatidic acid phosphatase type 2/haloperoxidase" evidence="2">
    <location>
        <begin position="152"/>
        <end position="264"/>
    </location>
</feature>
<dbReference type="InterPro" id="IPR000326">
    <property type="entry name" value="PAP2/HPO"/>
</dbReference>
<protein>
    <submittedName>
        <fullName evidence="3">Phosphatase PAP2 family protein</fullName>
    </submittedName>
</protein>
<evidence type="ECO:0000313" key="4">
    <source>
        <dbReference type="Proteomes" id="UP001528673"/>
    </source>
</evidence>
<feature type="transmembrane region" description="Helical" evidence="1">
    <location>
        <begin position="189"/>
        <end position="212"/>
    </location>
</feature>
<name>A0ABT5N2D6_9BURK</name>
<evidence type="ECO:0000259" key="2">
    <source>
        <dbReference type="SMART" id="SM00014"/>
    </source>
</evidence>
<dbReference type="CDD" id="cd03392">
    <property type="entry name" value="PAP2_like_2"/>
    <property type="match status" value="1"/>
</dbReference>
<accession>A0ABT5N2D6</accession>
<gene>
    <name evidence="3" type="ORF">PSQ40_17030</name>
</gene>
<reference evidence="3 4" key="1">
    <citation type="submission" date="2023-02" db="EMBL/GenBank/DDBJ databases">
        <title>Bacterial whole genomic sequence of Curvibacter sp. HBC61.</title>
        <authorList>
            <person name="Le V."/>
            <person name="Ko S.-R."/>
            <person name="Ahn C.-Y."/>
            <person name="Oh H.-M."/>
        </authorList>
    </citation>
    <scope>NUCLEOTIDE SEQUENCE [LARGE SCALE GENOMIC DNA]</scope>
    <source>
        <strain evidence="3 4">HBC61</strain>
    </source>
</reference>
<feature type="transmembrane region" description="Helical" evidence="1">
    <location>
        <begin position="219"/>
        <end position="237"/>
    </location>
</feature>
<dbReference type="EMBL" id="JAQSIP010000009">
    <property type="protein sequence ID" value="MDD0840290.1"/>
    <property type="molecule type" value="Genomic_DNA"/>
</dbReference>
<feature type="transmembrane region" description="Helical" evidence="1">
    <location>
        <begin position="150"/>
        <end position="169"/>
    </location>
</feature>
<organism evidence="3 4">
    <name type="scientific">Curvibacter cyanobacteriorum</name>
    <dbReference type="NCBI Taxonomy" id="3026422"/>
    <lineage>
        <taxon>Bacteria</taxon>
        <taxon>Pseudomonadati</taxon>
        <taxon>Pseudomonadota</taxon>
        <taxon>Betaproteobacteria</taxon>
        <taxon>Burkholderiales</taxon>
        <taxon>Comamonadaceae</taxon>
        <taxon>Curvibacter</taxon>
    </lineage>
</organism>
<evidence type="ECO:0000313" key="3">
    <source>
        <dbReference type="EMBL" id="MDD0840290.1"/>
    </source>
</evidence>
<dbReference type="Gene3D" id="1.20.144.10">
    <property type="entry name" value="Phosphatidic acid phosphatase type 2/haloperoxidase"/>
    <property type="match status" value="2"/>
</dbReference>
<dbReference type="PANTHER" id="PTHR14969:SF13">
    <property type="entry name" value="AT30094P"/>
    <property type="match status" value="1"/>
</dbReference>
<dbReference type="SUPFAM" id="SSF48317">
    <property type="entry name" value="Acid phosphatase/Vanadium-dependent haloperoxidase"/>
    <property type="match status" value="1"/>
</dbReference>